<dbReference type="InterPro" id="IPR015421">
    <property type="entry name" value="PyrdxlP-dep_Trfase_major"/>
</dbReference>
<dbReference type="GO" id="GO:0043420">
    <property type="term" value="P:anthranilate metabolic process"/>
    <property type="evidence" value="ECO:0007669"/>
    <property type="project" value="TreeGrafter"/>
</dbReference>
<comment type="caution">
    <text evidence="4">Lacks conserved residue(s) required for the propagation of feature annotation.</text>
</comment>
<dbReference type="Pfam" id="PF22580">
    <property type="entry name" value="KYNU_C"/>
    <property type="match status" value="1"/>
</dbReference>
<comment type="catalytic activity">
    <reaction evidence="6">
        <text>3-hydroxy-L-kynurenine + H2O = 3-hydroxyanthranilate + L-alanine + H(+)</text>
        <dbReference type="Rhea" id="RHEA:25143"/>
        <dbReference type="ChEBI" id="CHEBI:15377"/>
        <dbReference type="ChEBI" id="CHEBI:15378"/>
        <dbReference type="ChEBI" id="CHEBI:36559"/>
        <dbReference type="ChEBI" id="CHEBI:57972"/>
        <dbReference type="ChEBI" id="CHEBI:58125"/>
        <dbReference type="EC" id="3.7.1.3"/>
    </reaction>
</comment>
<comment type="subunit">
    <text evidence="4 6">Homodimer.</text>
</comment>
<feature type="binding site" evidence="4">
    <location>
        <position position="106"/>
    </location>
    <ligand>
        <name>pyridoxal 5'-phosphate</name>
        <dbReference type="ChEBI" id="CHEBI:597326"/>
    </ligand>
</feature>
<dbReference type="Gene3D" id="3.90.1150.10">
    <property type="entry name" value="Aspartate Aminotransferase, domain 1"/>
    <property type="match status" value="1"/>
</dbReference>
<evidence type="ECO:0000256" key="4">
    <source>
        <dbReference type="HAMAP-Rule" id="MF_01970"/>
    </source>
</evidence>
<dbReference type="EC" id="3.7.1.3" evidence="4 5"/>
<dbReference type="GO" id="GO:0019805">
    <property type="term" value="P:quinolinate biosynthetic process"/>
    <property type="evidence" value="ECO:0007669"/>
    <property type="project" value="UniProtKB-UniRule"/>
</dbReference>
<protein>
    <recommendedName>
        <fullName evidence="4 5">Kynureninase</fullName>
        <ecNumber evidence="4 5">3.7.1.3</ecNumber>
    </recommendedName>
    <alternativeName>
        <fullName evidence="4">L-kynurenine hydrolase</fullName>
    </alternativeName>
</protein>
<dbReference type="GO" id="GO:0030429">
    <property type="term" value="F:kynureninase activity"/>
    <property type="evidence" value="ECO:0007669"/>
    <property type="project" value="UniProtKB-UniRule"/>
</dbReference>
<dbReference type="GO" id="GO:0019441">
    <property type="term" value="P:L-tryptophan catabolic process to kynurenine"/>
    <property type="evidence" value="ECO:0007669"/>
    <property type="project" value="TreeGrafter"/>
</dbReference>
<evidence type="ECO:0000256" key="2">
    <source>
        <dbReference type="ARBA" id="ARBA00022801"/>
    </source>
</evidence>
<dbReference type="PANTHER" id="PTHR14084">
    <property type="entry name" value="KYNURENINASE"/>
    <property type="match status" value="1"/>
</dbReference>
<dbReference type="GO" id="GO:0030170">
    <property type="term" value="F:pyridoxal phosphate binding"/>
    <property type="evidence" value="ECO:0007669"/>
    <property type="project" value="UniProtKB-UniRule"/>
</dbReference>
<dbReference type="InterPro" id="IPR015422">
    <property type="entry name" value="PyrdxlP-dep_Trfase_small"/>
</dbReference>
<feature type="binding site" evidence="4">
    <location>
        <position position="105"/>
    </location>
    <ligand>
        <name>pyridoxal 5'-phosphate</name>
        <dbReference type="ChEBI" id="CHEBI:597326"/>
    </ligand>
</feature>
<dbReference type="SUPFAM" id="SSF53383">
    <property type="entry name" value="PLP-dependent transferases"/>
    <property type="match status" value="1"/>
</dbReference>
<dbReference type="Proteomes" id="UP000295274">
    <property type="component" value="Unassembled WGS sequence"/>
</dbReference>
<dbReference type="InterPro" id="IPR010111">
    <property type="entry name" value="Kynureninase"/>
</dbReference>
<dbReference type="UniPathway" id="UPA00334">
    <property type="reaction ID" value="UER00455"/>
</dbReference>
<dbReference type="OrthoDB" id="9812626at2"/>
<dbReference type="EMBL" id="SNZW01000019">
    <property type="protein sequence ID" value="TDS11563.1"/>
    <property type="molecule type" value="Genomic_DNA"/>
</dbReference>
<dbReference type="GO" id="GO:0009435">
    <property type="term" value="P:NAD+ biosynthetic process"/>
    <property type="evidence" value="ECO:0007669"/>
    <property type="project" value="UniProtKB-UniRule"/>
</dbReference>
<proteinExistence type="inferred from homology"/>
<feature type="modified residue" description="N6-(pyridoxal phosphate)lysine" evidence="4">
    <location>
        <position position="244"/>
    </location>
</feature>
<feature type="binding site" evidence="4">
    <location>
        <position position="218"/>
    </location>
    <ligand>
        <name>pyridoxal 5'-phosphate</name>
        <dbReference type="ChEBI" id="CHEBI:597326"/>
    </ligand>
</feature>
<dbReference type="AlphaFoldDB" id="A0A4R7CT41"/>
<dbReference type="Gene3D" id="3.40.640.10">
    <property type="entry name" value="Type I PLP-dependent aspartate aminotransferase-like (Major domain)"/>
    <property type="match status" value="1"/>
</dbReference>
<evidence type="ECO:0000256" key="5">
    <source>
        <dbReference type="NCBIfam" id="TIGR01814"/>
    </source>
</evidence>
<keyword evidence="3 4" id="KW-0663">Pyridoxal phosphate</keyword>
<comment type="caution">
    <text evidence="7">The sequence shown here is derived from an EMBL/GenBank/DDBJ whole genome shotgun (WGS) entry which is preliminary data.</text>
</comment>
<evidence type="ECO:0000256" key="1">
    <source>
        <dbReference type="ARBA" id="ARBA00022642"/>
    </source>
</evidence>
<evidence type="ECO:0000313" key="7">
    <source>
        <dbReference type="EMBL" id="TDS11563.1"/>
    </source>
</evidence>
<dbReference type="HAMAP" id="MF_01970">
    <property type="entry name" value="Kynureninase"/>
    <property type="match status" value="1"/>
</dbReference>
<evidence type="ECO:0000256" key="6">
    <source>
        <dbReference type="PIRNR" id="PIRNR038800"/>
    </source>
</evidence>
<keyword evidence="1 4" id="KW-0662">Pyridine nucleotide biosynthesis</keyword>
<sequence length="422" mass="48557">MEFKNTLDFAQSLDAQDNLKAYRDEFIFPKINGEEVIYFTGNSLGLQPKRTKSFVDEVMKDWAELAVEGHFYAEKPWWDYHERLAAPLAKVVGALPEEVSVMNTLTVNLHLLMVSFYNPTKKRFKILCEEKAFPSDQYMFQSQVRFHGLDPKETIVEIKKRDGEHHWRTEDILEKIEELGDELALVLIGGVNYYNGQVMDMETITIAGKAVGANVGWDLAHAVGNVELKLHEWDADFASWCSYKYMNSGPGNTSGIFVNKKHLNKKDIQRFEGWWGTKKETRFLMKPEFEPMENADAWQISNAPILSVAPYLASLTMFEEVGMQKLIEKRKLIVSYLEFILHEIDKEVDSSFEIITPKDRGCQLSVFLHGQGKSLFNYLMKNGVVTDWREPNVIRLAPAPFYSTYEDMYRFGQILKAGVLAN</sequence>
<dbReference type="RefSeq" id="WP_133674532.1">
    <property type="nucleotide sequence ID" value="NZ_SNZW01000019.1"/>
</dbReference>
<comment type="function">
    <text evidence="4 6">Catalyzes the cleavage of L-kynurenine (L-Kyn) and L-3-hydroxykynurenine (L-3OHKyn) into anthranilic acid (AA) and 3-hydroxyanthranilic acid (3-OHAA), respectively.</text>
</comment>
<name>A0A4R7CT41_9FLAO</name>
<dbReference type="PIRSF" id="PIRSF038800">
    <property type="entry name" value="KYNU"/>
    <property type="match status" value="1"/>
</dbReference>
<feature type="binding site" evidence="4">
    <location>
        <position position="243"/>
    </location>
    <ligand>
        <name>pyridoxal 5'-phosphate</name>
        <dbReference type="ChEBI" id="CHEBI:597326"/>
    </ligand>
</feature>
<keyword evidence="8" id="KW-1185">Reference proteome</keyword>
<dbReference type="FunFam" id="3.40.640.10:FF:000031">
    <property type="entry name" value="Kynureninase"/>
    <property type="match status" value="1"/>
</dbReference>
<gene>
    <name evidence="4" type="primary">kynU</name>
    <name evidence="7" type="ORF">DFQ03_3589</name>
</gene>
<keyword evidence="2 4" id="KW-0378">Hydrolase</keyword>
<dbReference type="GO" id="GO:0097053">
    <property type="term" value="P:L-kynurenine catabolic process"/>
    <property type="evidence" value="ECO:0007669"/>
    <property type="project" value="UniProtKB-UniRule"/>
</dbReference>
<feature type="binding site" evidence="4">
    <location>
        <position position="221"/>
    </location>
    <ligand>
        <name>pyridoxal 5'-phosphate</name>
        <dbReference type="ChEBI" id="CHEBI:597326"/>
    </ligand>
</feature>
<feature type="binding site" evidence="4">
    <location>
        <begin position="133"/>
        <end position="136"/>
    </location>
    <ligand>
        <name>pyridoxal 5'-phosphate</name>
        <dbReference type="ChEBI" id="CHEBI:597326"/>
    </ligand>
</feature>
<feature type="binding site" evidence="4">
    <location>
        <position position="274"/>
    </location>
    <ligand>
        <name>pyridoxal 5'-phosphate</name>
        <dbReference type="ChEBI" id="CHEBI:597326"/>
    </ligand>
</feature>
<feature type="binding site" evidence="4">
    <location>
        <position position="302"/>
    </location>
    <ligand>
        <name>pyridoxal 5'-phosphate</name>
        <dbReference type="ChEBI" id="CHEBI:597326"/>
    </ligand>
</feature>
<comment type="pathway">
    <text evidence="4 6">Cofactor biosynthesis; NAD(+) biosynthesis; quinolinate from L-kynurenine: step 2/3.</text>
</comment>
<dbReference type="GO" id="GO:0005737">
    <property type="term" value="C:cytoplasm"/>
    <property type="evidence" value="ECO:0007669"/>
    <property type="project" value="UniProtKB-UniRule"/>
</dbReference>
<evidence type="ECO:0000313" key="8">
    <source>
        <dbReference type="Proteomes" id="UP000295274"/>
    </source>
</evidence>
<reference evidence="7 8" key="1">
    <citation type="submission" date="2019-03" db="EMBL/GenBank/DDBJ databases">
        <title>Genomic Encyclopedia of Type Strains, Phase III (KMG-III): the genomes of soil and plant-associated and newly described type strains.</title>
        <authorList>
            <person name="Whitman W."/>
        </authorList>
    </citation>
    <scope>NUCLEOTIDE SEQUENCE [LARGE SCALE GENOMIC DNA]</scope>
    <source>
        <strain evidence="7 8">CECT 8455</strain>
    </source>
</reference>
<dbReference type="NCBIfam" id="TIGR01814">
    <property type="entry name" value="kynureninase"/>
    <property type="match status" value="1"/>
</dbReference>
<organism evidence="7 8">
    <name type="scientific">Maribacter caenipelagi</name>
    <dbReference type="NCBI Taxonomy" id="1447781"/>
    <lineage>
        <taxon>Bacteria</taxon>
        <taxon>Pseudomonadati</taxon>
        <taxon>Bacteroidota</taxon>
        <taxon>Flavobacteriia</taxon>
        <taxon>Flavobacteriales</taxon>
        <taxon>Flavobacteriaceae</taxon>
        <taxon>Maribacter</taxon>
    </lineage>
</organism>
<dbReference type="PANTHER" id="PTHR14084:SF0">
    <property type="entry name" value="KYNURENINASE"/>
    <property type="match status" value="1"/>
</dbReference>
<comment type="catalytic activity">
    <reaction evidence="4 6">
        <text>L-kynurenine + H2O = anthranilate + L-alanine + H(+)</text>
        <dbReference type="Rhea" id="RHEA:16813"/>
        <dbReference type="ChEBI" id="CHEBI:15377"/>
        <dbReference type="ChEBI" id="CHEBI:15378"/>
        <dbReference type="ChEBI" id="CHEBI:16567"/>
        <dbReference type="ChEBI" id="CHEBI:57959"/>
        <dbReference type="ChEBI" id="CHEBI:57972"/>
        <dbReference type="EC" id="3.7.1.3"/>
    </reaction>
</comment>
<accession>A0A4R7CT41</accession>
<comment type="pathway">
    <text evidence="4 6">Amino-acid degradation; L-kynurenine degradation; L-alanine and anthranilate from L-kynurenine: step 1/1.</text>
</comment>
<dbReference type="InterPro" id="IPR015424">
    <property type="entry name" value="PyrdxlP-dep_Trfase"/>
</dbReference>
<comment type="similarity">
    <text evidence="4 6">Belongs to the kynureninase family.</text>
</comment>
<evidence type="ECO:0000256" key="3">
    <source>
        <dbReference type="ARBA" id="ARBA00022898"/>
    </source>
</evidence>
<comment type="cofactor">
    <cofactor evidence="4 6">
        <name>pyridoxal 5'-phosphate</name>
        <dbReference type="ChEBI" id="CHEBI:597326"/>
    </cofactor>
</comment>
<dbReference type="UniPathway" id="UPA00253">
    <property type="reaction ID" value="UER00329"/>
</dbReference>